<keyword evidence="3" id="KW-1185">Reference proteome</keyword>
<evidence type="ECO:0000313" key="2">
    <source>
        <dbReference type="EMBL" id="VBA34190.1"/>
    </source>
</evidence>
<proteinExistence type="predicted"/>
<organism evidence="2 3">
    <name type="scientific">Mycobacterium attenuatum</name>
    <dbReference type="NCBI Taxonomy" id="2341086"/>
    <lineage>
        <taxon>Bacteria</taxon>
        <taxon>Bacillati</taxon>
        <taxon>Actinomycetota</taxon>
        <taxon>Actinomycetes</taxon>
        <taxon>Mycobacteriales</taxon>
        <taxon>Mycobacteriaceae</taxon>
        <taxon>Mycobacterium</taxon>
    </lineage>
</organism>
<feature type="chain" id="PRO_5019766758" description="DUF2599 domain-containing protein" evidence="1">
    <location>
        <begin position="23"/>
        <end position="152"/>
    </location>
</feature>
<feature type="signal peptide" evidence="1">
    <location>
        <begin position="1"/>
        <end position="22"/>
    </location>
</feature>
<name>A0A498PQ41_9MYCO</name>
<sequence length="152" mass="15893">MKALLAAPAAVLAGLLCTIPGAIPGPFTAQGGPGSGAVDQPDPAFSPPFIDHTHWSYSGRLSSLRVYPTPSGRAASRNPGTAAADEAWAEVLALTPEADMPGMRAQFDCHWQLAEAAEPGKVSWNLEPWRPVVDDTDMLASGCNPGAPEEQF</sequence>
<accession>A0A498PQ41</accession>
<dbReference type="InterPro" id="IPR019719">
    <property type="entry name" value="DUF2599"/>
</dbReference>
<dbReference type="RefSeq" id="WP_122441012.1">
    <property type="nucleotide sequence ID" value="NZ_UPHP01000013.1"/>
</dbReference>
<dbReference type="OrthoDB" id="4412570at2"/>
<evidence type="ECO:0000313" key="3">
    <source>
        <dbReference type="Proteomes" id="UP000273307"/>
    </source>
</evidence>
<evidence type="ECO:0008006" key="4">
    <source>
        <dbReference type="Google" id="ProtNLM"/>
    </source>
</evidence>
<keyword evidence="1" id="KW-0732">Signal</keyword>
<dbReference type="Pfam" id="PF10783">
    <property type="entry name" value="DUF2599"/>
    <property type="match status" value="1"/>
</dbReference>
<evidence type="ECO:0000256" key="1">
    <source>
        <dbReference type="SAM" id="SignalP"/>
    </source>
</evidence>
<protein>
    <recommendedName>
        <fullName evidence="4">DUF2599 domain-containing protein</fullName>
    </recommendedName>
</protein>
<gene>
    <name evidence="2" type="ORF">LAUMK136_00636</name>
</gene>
<dbReference type="EMBL" id="UPHP01000013">
    <property type="protein sequence ID" value="VBA34190.1"/>
    <property type="molecule type" value="Genomic_DNA"/>
</dbReference>
<dbReference type="AlphaFoldDB" id="A0A498PQ41"/>
<dbReference type="Proteomes" id="UP000273307">
    <property type="component" value="Unassembled WGS sequence"/>
</dbReference>
<reference evidence="2 3" key="1">
    <citation type="submission" date="2018-09" db="EMBL/GenBank/DDBJ databases">
        <authorList>
            <person name="Tagini F."/>
        </authorList>
    </citation>
    <scope>NUCLEOTIDE SEQUENCE [LARGE SCALE GENOMIC DNA]</scope>
    <source>
        <strain evidence="2 3">MK136</strain>
    </source>
</reference>